<dbReference type="GO" id="GO:0006888">
    <property type="term" value="P:endoplasmic reticulum to Golgi vesicle-mediated transport"/>
    <property type="evidence" value="ECO:0007669"/>
    <property type="project" value="UniProtKB-UniRule"/>
</dbReference>
<keyword evidence="9" id="KW-1185">Reference proteome</keyword>
<accession>A0A2B7YN55</accession>
<dbReference type="Pfam" id="PF07970">
    <property type="entry name" value="COPIIcoated_ERV"/>
    <property type="match status" value="1"/>
</dbReference>
<keyword evidence="5" id="KW-0813">Transport</keyword>
<keyword evidence="4" id="KW-0472">Membrane</keyword>
<dbReference type="GO" id="GO:0030134">
    <property type="term" value="C:COPII-coated ER to Golgi transport vesicle"/>
    <property type="evidence" value="ECO:0007669"/>
    <property type="project" value="TreeGrafter"/>
</dbReference>
<keyword evidence="3" id="KW-1133">Transmembrane helix</keyword>
<dbReference type="Proteomes" id="UP000224634">
    <property type="component" value="Unassembled WGS sequence"/>
</dbReference>
<dbReference type="AlphaFoldDB" id="A0A2B7YN55"/>
<evidence type="ECO:0000259" key="6">
    <source>
        <dbReference type="Pfam" id="PF07970"/>
    </source>
</evidence>
<evidence type="ECO:0000256" key="4">
    <source>
        <dbReference type="ARBA" id="ARBA00023136"/>
    </source>
</evidence>
<dbReference type="InterPro" id="IPR012936">
    <property type="entry name" value="Erv_C"/>
</dbReference>
<organism evidence="8 9">
    <name type="scientific">Polytolypa hystricis (strain UAMH7299)</name>
    <dbReference type="NCBI Taxonomy" id="1447883"/>
    <lineage>
        <taxon>Eukaryota</taxon>
        <taxon>Fungi</taxon>
        <taxon>Dikarya</taxon>
        <taxon>Ascomycota</taxon>
        <taxon>Pezizomycotina</taxon>
        <taxon>Eurotiomycetes</taxon>
        <taxon>Eurotiomycetidae</taxon>
        <taxon>Onygenales</taxon>
        <taxon>Onygenales incertae sedis</taxon>
        <taxon>Polytolypa</taxon>
    </lineage>
</organism>
<evidence type="ECO:0000256" key="3">
    <source>
        <dbReference type="ARBA" id="ARBA00022989"/>
    </source>
</evidence>
<name>A0A2B7YN55_POLH7</name>
<feature type="domain" description="Endoplasmic reticulum vesicle transporter N-terminal" evidence="7">
    <location>
        <begin position="24"/>
        <end position="112"/>
    </location>
</feature>
<dbReference type="GO" id="GO:0033116">
    <property type="term" value="C:endoplasmic reticulum-Golgi intermediate compartment membrane"/>
    <property type="evidence" value="ECO:0007669"/>
    <property type="project" value="UniProtKB-SubCell"/>
</dbReference>
<keyword evidence="5" id="KW-0256">Endoplasmic reticulum</keyword>
<reference evidence="8 9" key="1">
    <citation type="submission" date="2017-10" db="EMBL/GenBank/DDBJ databases">
        <title>Comparative genomics in systemic dimorphic fungi from Ajellomycetaceae.</title>
        <authorList>
            <person name="Munoz J.F."/>
            <person name="Mcewen J.G."/>
            <person name="Clay O.K."/>
            <person name="Cuomo C.A."/>
        </authorList>
    </citation>
    <scope>NUCLEOTIDE SEQUENCE [LARGE SCALE GENOMIC DNA]</scope>
    <source>
        <strain evidence="8 9">UAMH7299</strain>
    </source>
</reference>
<comment type="similarity">
    <text evidence="5">Belongs to the ERGIC family.</text>
</comment>
<dbReference type="GO" id="GO:0006890">
    <property type="term" value="P:retrograde vesicle-mediated transport, Golgi to endoplasmic reticulum"/>
    <property type="evidence" value="ECO:0007669"/>
    <property type="project" value="TreeGrafter"/>
</dbReference>
<dbReference type="Pfam" id="PF13850">
    <property type="entry name" value="ERGIC_N"/>
    <property type="match status" value="1"/>
</dbReference>
<evidence type="ECO:0000259" key="7">
    <source>
        <dbReference type="Pfam" id="PF13850"/>
    </source>
</evidence>
<keyword evidence="5" id="KW-0931">ER-Golgi transport</keyword>
<dbReference type="PANTHER" id="PTHR10984:SF81">
    <property type="entry name" value="ER-DERIVED VESICLES PROTEIN ERV41"/>
    <property type="match status" value="1"/>
</dbReference>
<dbReference type="InterPro" id="IPR039542">
    <property type="entry name" value="Erv_N"/>
</dbReference>
<protein>
    <recommendedName>
        <fullName evidence="5">Endoplasmic reticulum-Golgi intermediate compartment protein</fullName>
    </recommendedName>
</protein>
<feature type="domain" description="Endoplasmic reticulum vesicle transporter C-terminal" evidence="6">
    <location>
        <begin position="183"/>
        <end position="364"/>
    </location>
</feature>
<evidence type="ECO:0000256" key="2">
    <source>
        <dbReference type="ARBA" id="ARBA00022692"/>
    </source>
</evidence>
<comment type="subcellular location">
    <subcellularLocation>
        <location evidence="5">Endoplasmic reticulum membrane</location>
        <topology evidence="5">Multi-pass membrane protein</topology>
    </subcellularLocation>
    <subcellularLocation>
        <location evidence="5">Endoplasmic reticulum-Golgi intermediate compartment membrane</location>
        <topology evidence="5">Multi-pass membrane protein</topology>
    </subcellularLocation>
    <subcellularLocation>
        <location evidence="5">Golgi apparatus membrane</location>
        <topology evidence="5">Multi-pass membrane protein</topology>
    </subcellularLocation>
    <subcellularLocation>
        <location evidence="1">Membrane</location>
    </subcellularLocation>
</comment>
<dbReference type="InterPro" id="IPR045888">
    <property type="entry name" value="Erv"/>
</dbReference>
<dbReference type="EMBL" id="PDNA01000029">
    <property type="protein sequence ID" value="PGH23056.1"/>
    <property type="molecule type" value="Genomic_DNA"/>
</dbReference>
<comment type="caution">
    <text evidence="8">The sequence shown here is derived from an EMBL/GenBank/DDBJ whole genome shotgun (WGS) entry which is preliminary data.</text>
</comment>
<sequence length="401" mass="45555">MNGFTHHGLDEDAFAEKSGVAASLRTFDAFPKTKPTYSTSTRRGGQWTILVFLLCGALSFSELRTWYNGQENHHFSVEKSVSRKLQLNMDIVVAMTCDNLRINVQDAAGDHILAGELLEKQDTSWAAWNRELNYKTKGVPEYQKLHEEDSQRLFEQEEDSRVGHVLHEAARYVKRKFPKGPKVKKKDTLDSCRIYGSLQGNRVQGDFHITAKGHGYFEFGHHLEHSAFNFSHLITELSFGPHYSSLLNPLDKTISSTPTHYYKYQYYLSVVPTIFTRAGVVDPYNRILPDPSTISPKDHSTIFTNQYAVTSQSRELPQSPRYIPGIFFKYNIEPLLLVVSEERGSLLALLVRLVNVASGVLVSGNWLFQLANWAVEMLSKRRRKAEGVLNGRHGSAEEEDE</sequence>
<evidence type="ECO:0000256" key="1">
    <source>
        <dbReference type="ARBA" id="ARBA00004370"/>
    </source>
</evidence>
<keyword evidence="5" id="KW-0333">Golgi apparatus</keyword>
<keyword evidence="2" id="KW-0812">Transmembrane</keyword>
<dbReference type="GO" id="GO:0000139">
    <property type="term" value="C:Golgi membrane"/>
    <property type="evidence" value="ECO:0007669"/>
    <property type="project" value="UniProtKB-SubCell"/>
</dbReference>
<evidence type="ECO:0000256" key="5">
    <source>
        <dbReference type="RuleBase" id="RU369013"/>
    </source>
</evidence>
<proteinExistence type="inferred from homology"/>
<gene>
    <name evidence="8" type="ORF">AJ80_02829</name>
</gene>
<dbReference type="GO" id="GO:0005789">
    <property type="term" value="C:endoplasmic reticulum membrane"/>
    <property type="evidence" value="ECO:0007669"/>
    <property type="project" value="UniProtKB-SubCell"/>
</dbReference>
<dbReference type="PANTHER" id="PTHR10984">
    <property type="entry name" value="ENDOPLASMIC RETICULUM-GOLGI INTERMEDIATE COMPARTMENT PROTEIN"/>
    <property type="match status" value="1"/>
</dbReference>
<evidence type="ECO:0000313" key="8">
    <source>
        <dbReference type="EMBL" id="PGH23056.1"/>
    </source>
</evidence>
<comment type="function">
    <text evidence="5">Plays a role in transport between endoplasmic reticulum and Golgi.</text>
</comment>
<dbReference type="STRING" id="1447883.A0A2B7YN55"/>
<evidence type="ECO:0000313" key="9">
    <source>
        <dbReference type="Proteomes" id="UP000224634"/>
    </source>
</evidence>
<dbReference type="OrthoDB" id="5541786at2759"/>